<comment type="caution">
    <text evidence="8">The sequence shown here is derived from an EMBL/GenBank/DDBJ whole genome shotgun (WGS) entry which is preliminary data.</text>
</comment>
<dbReference type="InterPro" id="IPR000306">
    <property type="entry name" value="Znf_FYVE"/>
</dbReference>
<gene>
    <name evidence="8" type="ORF">VNO78_11653</name>
</gene>
<feature type="region of interest" description="Disordered" evidence="6">
    <location>
        <begin position="246"/>
        <end position="281"/>
    </location>
</feature>
<dbReference type="SUPFAM" id="SSF48452">
    <property type="entry name" value="TPR-like"/>
    <property type="match status" value="1"/>
</dbReference>
<name>A0AAN9SLV3_PSOTE</name>
<dbReference type="PROSITE" id="PS50178">
    <property type="entry name" value="ZF_FYVE"/>
    <property type="match status" value="1"/>
</dbReference>
<dbReference type="SMART" id="SM00028">
    <property type="entry name" value="TPR"/>
    <property type="match status" value="7"/>
</dbReference>
<dbReference type="Gene3D" id="3.30.40.10">
    <property type="entry name" value="Zinc/RING finger domain, C3HC4 (zinc finger)"/>
    <property type="match status" value="1"/>
</dbReference>
<evidence type="ECO:0000256" key="4">
    <source>
        <dbReference type="PROSITE-ProRule" id="PRU00091"/>
    </source>
</evidence>
<dbReference type="Proteomes" id="UP001386955">
    <property type="component" value="Unassembled WGS sequence"/>
</dbReference>
<dbReference type="PANTHER" id="PTHR47553:SF1">
    <property type="entry name" value="RING_FYVE_PHD ZINC FINGER SUPERFAMILY PROTEIN"/>
    <property type="match status" value="1"/>
</dbReference>
<reference evidence="8 9" key="1">
    <citation type="submission" date="2024-01" db="EMBL/GenBank/DDBJ databases">
        <title>The genomes of 5 underutilized Papilionoideae crops provide insights into root nodulation and disease resistanc.</title>
        <authorList>
            <person name="Jiang F."/>
        </authorList>
    </citation>
    <scope>NUCLEOTIDE SEQUENCE [LARGE SCALE GENOMIC DNA]</scope>
    <source>
        <strain evidence="8">DUOXIRENSHENG_FW03</strain>
        <tissue evidence="8">Leaves</tissue>
    </source>
</reference>
<feature type="region of interest" description="Disordered" evidence="6">
    <location>
        <begin position="886"/>
        <end position="911"/>
    </location>
</feature>
<keyword evidence="9" id="KW-1185">Reference proteome</keyword>
<keyword evidence="5" id="KW-0175">Coiled coil</keyword>
<feature type="domain" description="FYVE-type" evidence="7">
    <location>
        <begin position="54"/>
        <end position="113"/>
    </location>
</feature>
<sequence>MINTIKWDVLSKLGIELNNFNVLGFSILRRRKKSNMLEKIGLPPKPSLRGNNWVVDASHCQGCASQFTFINRKHHCRRCGGIFCGSCTQQRMVLRGQGDSPVRICEPCKKLEEAARFELRHGRRPGRGSLKSAPRDEDEVLNQILGQTSDKVPSGQRSVGIASSSSSSNYDGDLQKIASNDNHNALSIDLGSTTPDELRKQALEEKKKHRILKGEGKSDEAMRAFKRGKELERQADALEIQLRKARKKSLPSGNLPDVLNRSVPAESDSKTKSLSHVGREKDDLSSELKELGWSEMDLRSDDKKSSNLSLEGELSSIIGEIFTKTGEQKGSKIDKSQVVALKKNALMLKREGKLAEAKEELKKAKILEKELEEQELLAEAEDSDDELSALIRGMDDDKELPNLHDHGDGFDFECLMTISDNLDDNFEVTDVDMMDPEIAATLESLGWTEPEHTSSKSQTFDKEELLSEIQSLKRQALNQKRAGNTEEAMAFLKKAKLLERGLSSSEPEDYNTMPPTSTAVRKSVISEIAGNESDSILLDERNTSTSNNVASTVAPKSRLMIQRELLSLKKKALTLRREGKMNEAEEEMQKGAALERQLMEMDKASNLKTSRTNTAVNVPLTVHKHADLSRNLPVEEGSEDDVTDQDMSDPTYLSLLRDLGWNDDNNDISNSLSKPLKKDDNNFVPVIDASLNKPSINILVQATRSKAEIQRELLGLKRKALAFRREGKSEDAEEVLKMAKALEAQMTDMEAAKNKAQIEATVMKDGLFNPPVDEERDVVVSEEDMLDPTLNSMLTNLGWKDDASEPVTMKEVNQATGRPTHTVDLSALDSSSGIPATTLRSRGEIQRELLALKRKALAFRRKGEIEEAEEILRQAKTLEARLEDFGNKNKDSSVNDSKDEQSVLSESSDFRERHGNLGVVTAVDNSAASSMVWSSKNSSESTLGLERIYNETNLPILMKSDNLIPAPSHIADGKHSLSAEGSTSSENVSKKMKAEKSIGHGSSYGHSMDMLDLLTGDGSNSSEIVTQNHTEYKLGSANLSQAGPAIHLNSSVNFNQGQGYRSNDAPQKEVIDAIEKPNTKESNTIQDSASQQDLTLSQKILAHKRKAVTLKREGKLMEAKEELRRAKLLEKGLEDESVQPDTASVNNVSHASNAVQKKQESTNVSAKPLSSRDRFKLQQESLGYKRQALKLRREGRIEEAEALFERAKAIETQLEELTAQDSNKADAVTVEDFLDPQLLSALKAVGLEDMSAVVSKAPERQETVKSNAKIENSNQERIQLAERIKEEKLKALNLKRSGKQAEALDTLRRAKLYEKKLNSLTSG</sequence>
<keyword evidence="1" id="KW-0479">Metal-binding</keyword>
<dbReference type="InterPro" id="IPR013083">
    <property type="entry name" value="Znf_RING/FYVE/PHD"/>
</dbReference>
<dbReference type="InterPro" id="IPR017455">
    <property type="entry name" value="Znf_FYVE-rel"/>
</dbReference>
<feature type="compositionally biased region" description="Basic and acidic residues" evidence="6">
    <location>
        <begin position="886"/>
        <end position="901"/>
    </location>
</feature>
<feature type="compositionally biased region" description="Polar residues" evidence="6">
    <location>
        <begin position="146"/>
        <end position="157"/>
    </location>
</feature>
<dbReference type="InterPro" id="IPR019734">
    <property type="entry name" value="TPR_rpt"/>
</dbReference>
<dbReference type="Pfam" id="PF01363">
    <property type="entry name" value="FYVE"/>
    <property type="match status" value="1"/>
</dbReference>
<dbReference type="SMART" id="SM00064">
    <property type="entry name" value="FYVE"/>
    <property type="match status" value="1"/>
</dbReference>
<dbReference type="InterPro" id="IPR011011">
    <property type="entry name" value="Znf_FYVE_PHD"/>
</dbReference>
<evidence type="ECO:0000313" key="8">
    <source>
        <dbReference type="EMBL" id="KAK7400445.1"/>
    </source>
</evidence>
<evidence type="ECO:0000256" key="1">
    <source>
        <dbReference type="ARBA" id="ARBA00022723"/>
    </source>
</evidence>
<evidence type="ECO:0000313" key="9">
    <source>
        <dbReference type="Proteomes" id="UP001386955"/>
    </source>
</evidence>
<accession>A0AAN9SLV3</accession>
<dbReference type="GO" id="GO:0008270">
    <property type="term" value="F:zinc ion binding"/>
    <property type="evidence" value="ECO:0007669"/>
    <property type="project" value="UniProtKB-KW"/>
</dbReference>
<feature type="region of interest" description="Disordered" evidence="6">
    <location>
        <begin position="974"/>
        <end position="1002"/>
    </location>
</feature>
<proteinExistence type="predicted"/>
<evidence type="ECO:0000259" key="7">
    <source>
        <dbReference type="PROSITE" id="PS50178"/>
    </source>
</evidence>
<keyword evidence="2 4" id="KW-0863">Zinc-finger</keyword>
<evidence type="ECO:0000256" key="2">
    <source>
        <dbReference type="ARBA" id="ARBA00022771"/>
    </source>
</evidence>
<keyword evidence="3" id="KW-0862">Zinc</keyword>
<dbReference type="PANTHER" id="PTHR47553">
    <property type="entry name" value="MYOSIN-11"/>
    <property type="match status" value="1"/>
</dbReference>
<feature type="coiled-coil region" evidence="5">
    <location>
        <begin position="699"/>
        <end position="759"/>
    </location>
</feature>
<evidence type="ECO:0000256" key="6">
    <source>
        <dbReference type="SAM" id="MobiDB-lite"/>
    </source>
</evidence>
<protein>
    <recommendedName>
        <fullName evidence="7">FYVE-type domain-containing protein</fullName>
    </recommendedName>
</protein>
<dbReference type="InterPro" id="IPR011990">
    <property type="entry name" value="TPR-like_helical_dom_sf"/>
</dbReference>
<organism evidence="8 9">
    <name type="scientific">Psophocarpus tetragonolobus</name>
    <name type="common">Winged bean</name>
    <name type="synonym">Dolichos tetragonolobus</name>
    <dbReference type="NCBI Taxonomy" id="3891"/>
    <lineage>
        <taxon>Eukaryota</taxon>
        <taxon>Viridiplantae</taxon>
        <taxon>Streptophyta</taxon>
        <taxon>Embryophyta</taxon>
        <taxon>Tracheophyta</taxon>
        <taxon>Spermatophyta</taxon>
        <taxon>Magnoliopsida</taxon>
        <taxon>eudicotyledons</taxon>
        <taxon>Gunneridae</taxon>
        <taxon>Pentapetalae</taxon>
        <taxon>rosids</taxon>
        <taxon>fabids</taxon>
        <taxon>Fabales</taxon>
        <taxon>Fabaceae</taxon>
        <taxon>Papilionoideae</taxon>
        <taxon>50 kb inversion clade</taxon>
        <taxon>NPAAA clade</taxon>
        <taxon>indigoferoid/millettioid clade</taxon>
        <taxon>Phaseoleae</taxon>
        <taxon>Psophocarpus</taxon>
    </lineage>
</organism>
<feature type="region of interest" description="Disordered" evidence="6">
    <location>
        <begin position="1134"/>
        <end position="1172"/>
    </location>
</feature>
<feature type="compositionally biased region" description="Basic and acidic residues" evidence="6">
    <location>
        <begin position="267"/>
        <end position="281"/>
    </location>
</feature>
<feature type="compositionally biased region" description="Basic and acidic residues" evidence="6">
    <location>
        <begin position="988"/>
        <end position="998"/>
    </location>
</feature>
<dbReference type="EMBL" id="JAYMYS010000003">
    <property type="protein sequence ID" value="KAK7400445.1"/>
    <property type="molecule type" value="Genomic_DNA"/>
</dbReference>
<feature type="region of interest" description="Disordered" evidence="6">
    <location>
        <begin position="146"/>
        <end position="177"/>
    </location>
</feature>
<feature type="compositionally biased region" description="Polar residues" evidence="6">
    <location>
        <begin position="1139"/>
        <end position="1165"/>
    </location>
</feature>
<feature type="coiled-coil region" evidence="5">
    <location>
        <begin position="347"/>
        <end position="384"/>
    </location>
</feature>
<dbReference type="SUPFAM" id="SSF57903">
    <property type="entry name" value="FYVE/PHD zinc finger"/>
    <property type="match status" value="1"/>
</dbReference>
<evidence type="ECO:0000256" key="5">
    <source>
        <dbReference type="SAM" id="Coils"/>
    </source>
</evidence>
<evidence type="ECO:0000256" key="3">
    <source>
        <dbReference type="ARBA" id="ARBA00022833"/>
    </source>
</evidence>